<comment type="cofactor">
    <cofactor evidence="1">
        <name>Co(2+)</name>
        <dbReference type="ChEBI" id="CHEBI:48828"/>
    </cofactor>
</comment>
<keyword evidence="8" id="KW-0378">Hydrolase</keyword>
<gene>
    <name evidence="10" type="ORF">A2971_04765</name>
</gene>
<dbReference type="PANTHER" id="PTHR34448:SF3">
    <property type="entry name" value="AMINOPEPTIDASE AMPS"/>
    <property type="match status" value="1"/>
</dbReference>
<evidence type="ECO:0000256" key="5">
    <source>
        <dbReference type="ARBA" id="ARBA00022438"/>
    </source>
</evidence>
<dbReference type="InterPro" id="IPR052170">
    <property type="entry name" value="M29_Exopeptidase"/>
</dbReference>
<dbReference type="InterPro" id="IPR000787">
    <property type="entry name" value="Peptidase_M29"/>
</dbReference>
<evidence type="ECO:0008006" key="12">
    <source>
        <dbReference type="Google" id="ProtNLM"/>
    </source>
</evidence>
<sequence length="274" mass="30815">MKPYKEWRDQKENAGKLTWTLGLYGTSAMAKEVGMSLKEYWEQIILACYLDEPDPIATWKNVAAEVHRLKNTLNGLTIESLHIEAEKTDLTIGIGKGRKWMGGTGRNIPSFEVFISPDWRKTHGKISFNEPLYMYGNLIKDVTLEFDHGRVVAASAKRGEKVLLEMLKVENADKIGEFSLTDKRLSRITKFMGETLFDENVGGKWGNTHLALGSVYKDSYPGDPSQVTEAGWKELGYNESVIHTDIVATTHRTVTALLDSGKKHVIYKDGSFII</sequence>
<comment type="cofactor">
    <cofactor evidence="3">
        <name>Zn(2+)</name>
        <dbReference type="ChEBI" id="CHEBI:29105"/>
    </cofactor>
</comment>
<dbReference type="GO" id="GO:0006508">
    <property type="term" value="P:proteolysis"/>
    <property type="evidence" value="ECO:0007669"/>
    <property type="project" value="UniProtKB-KW"/>
</dbReference>
<evidence type="ECO:0000256" key="1">
    <source>
        <dbReference type="ARBA" id="ARBA00001941"/>
    </source>
</evidence>
<evidence type="ECO:0000313" key="11">
    <source>
        <dbReference type="Proteomes" id="UP000178461"/>
    </source>
</evidence>
<evidence type="ECO:0000256" key="2">
    <source>
        <dbReference type="ARBA" id="ARBA00001946"/>
    </source>
</evidence>
<keyword evidence="9" id="KW-0482">Metalloprotease</keyword>
<dbReference type="SUPFAM" id="SSF144052">
    <property type="entry name" value="Thermophilic metalloprotease-like"/>
    <property type="match status" value="1"/>
</dbReference>
<comment type="similarity">
    <text evidence="4">Belongs to the peptidase M29 family.</text>
</comment>
<comment type="caution">
    <text evidence="10">The sequence shown here is derived from an EMBL/GenBank/DDBJ whole genome shotgun (WGS) entry which is preliminary data.</text>
</comment>
<dbReference type="AlphaFoldDB" id="A0A1F6B007"/>
<reference evidence="10 11" key="1">
    <citation type="journal article" date="2016" name="Nat. Commun.">
        <title>Thousands of microbial genomes shed light on interconnected biogeochemical processes in an aquifer system.</title>
        <authorList>
            <person name="Anantharaman K."/>
            <person name="Brown C.T."/>
            <person name="Hug L.A."/>
            <person name="Sharon I."/>
            <person name="Castelle C.J."/>
            <person name="Probst A.J."/>
            <person name="Thomas B.C."/>
            <person name="Singh A."/>
            <person name="Wilkins M.J."/>
            <person name="Karaoz U."/>
            <person name="Brodie E.L."/>
            <person name="Williams K.H."/>
            <person name="Hubbard S.S."/>
            <person name="Banfield J.F."/>
        </authorList>
    </citation>
    <scope>NUCLEOTIDE SEQUENCE [LARGE SCALE GENOMIC DNA]</scope>
</reference>
<evidence type="ECO:0000256" key="3">
    <source>
        <dbReference type="ARBA" id="ARBA00001947"/>
    </source>
</evidence>
<keyword evidence="7" id="KW-0479">Metal-binding</keyword>
<dbReference type="EMBL" id="MFJW01000004">
    <property type="protein sequence ID" value="OGG30260.1"/>
    <property type="molecule type" value="Genomic_DNA"/>
</dbReference>
<keyword evidence="5" id="KW-0031">Aminopeptidase</keyword>
<dbReference type="Gene3D" id="3.40.1830.10">
    <property type="entry name" value="Thermophilic metalloprotease (M29)"/>
    <property type="match status" value="1"/>
</dbReference>
<evidence type="ECO:0000256" key="6">
    <source>
        <dbReference type="ARBA" id="ARBA00022670"/>
    </source>
</evidence>
<name>A0A1F6B007_9BACT</name>
<evidence type="ECO:0000256" key="4">
    <source>
        <dbReference type="ARBA" id="ARBA00008236"/>
    </source>
</evidence>
<organism evidence="10 11">
    <name type="scientific">Candidatus Gottesmanbacteria bacterium RIFCSPLOWO2_01_FULL_46_21</name>
    <dbReference type="NCBI Taxonomy" id="1798393"/>
    <lineage>
        <taxon>Bacteria</taxon>
        <taxon>Candidatus Gottesmaniibacteriota</taxon>
    </lineage>
</organism>
<dbReference type="GO" id="GO:0046872">
    <property type="term" value="F:metal ion binding"/>
    <property type="evidence" value="ECO:0007669"/>
    <property type="project" value="UniProtKB-KW"/>
</dbReference>
<evidence type="ECO:0000256" key="7">
    <source>
        <dbReference type="ARBA" id="ARBA00022723"/>
    </source>
</evidence>
<dbReference type="GO" id="GO:0004177">
    <property type="term" value="F:aminopeptidase activity"/>
    <property type="evidence" value="ECO:0007669"/>
    <property type="project" value="UniProtKB-KW"/>
</dbReference>
<evidence type="ECO:0000256" key="8">
    <source>
        <dbReference type="ARBA" id="ARBA00022801"/>
    </source>
</evidence>
<dbReference type="PANTHER" id="PTHR34448">
    <property type="entry name" value="AMINOPEPTIDASE"/>
    <property type="match status" value="1"/>
</dbReference>
<dbReference type="Proteomes" id="UP000178461">
    <property type="component" value="Unassembled WGS sequence"/>
</dbReference>
<dbReference type="InterPro" id="IPR035097">
    <property type="entry name" value="M29_N-terminal"/>
</dbReference>
<accession>A0A1F6B007</accession>
<dbReference type="GO" id="GO:0008237">
    <property type="term" value="F:metallopeptidase activity"/>
    <property type="evidence" value="ECO:0007669"/>
    <property type="project" value="UniProtKB-KW"/>
</dbReference>
<protein>
    <recommendedName>
        <fullName evidence="12">Thermophilic metalloprotease (M29) superfamily</fullName>
    </recommendedName>
</protein>
<evidence type="ECO:0000256" key="9">
    <source>
        <dbReference type="ARBA" id="ARBA00023049"/>
    </source>
</evidence>
<dbReference type="Pfam" id="PF02073">
    <property type="entry name" value="Peptidase_M29"/>
    <property type="match status" value="1"/>
</dbReference>
<proteinExistence type="inferred from homology"/>
<comment type="cofactor">
    <cofactor evidence="2">
        <name>Mg(2+)</name>
        <dbReference type="ChEBI" id="CHEBI:18420"/>
    </cofactor>
</comment>
<keyword evidence="6" id="KW-0645">Protease</keyword>
<evidence type="ECO:0000313" key="10">
    <source>
        <dbReference type="EMBL" id="OGG30260.1"/>
    </source>
</evidence>